<dbReference type="InterPro" id="IPR010300">
    <property type="entry name" value="CDO_1"/>
</dbReference>
<dbReference type="InterPro" id="IPR011051">
    <property type="entry name" value="RmlC_Cupin_sf"/>
</dbReference>
<dbReference type="GO" id="GO:0016702">
    <property type="term" value="F:oxidoreductase activity, acting on single donors with incorporation of molecular oxygen, incorporation of two atoms of oxygen"/>
    <property type="evidence" value="ECO:0007669"/>
    <property type="project" value="InterPro"/>
</dbReference>
<dbReference type="InterPro" id="IPR014710">
    <property type="entry name" value="RmlC-like_jellyroll"/>
</dbReference>
<name>A0A1G7TUB3_9PSEU</name>
<keyword evidence="4" id="KW-1185">Reference proteome</keyword>
<proteinExistence type="inferred from homology"/>
<sequence length="199" mass="22126">MTSTFAENTPVRDQSDLHPALDGRLLRDVIHPSRSLWTPRELRELTSYVASELTTELLSVLEYSTEHRWWARLGLTEGVELWLLSWLPGQHTEPHDHGGAAGSFTVLTGRLREEYRYPAGPVRTAVRETGDALGFGSGRAHQVLNTFDTPAATVHAYSPPLVPTREYASLLDIPDAIPPLPAHRLPLAELRRLADLEGP</sequence>
<feature type="binding site" evidence="2">
    <location>
        <position position="95"/>
    </location>
    <ligand>
        <name>Fe cation</name>
        <dbReference type="ChEBI" id="CHEBI:24875"/>
        <note>catalytic</note>
    </ligand>
</feature>
<keyword evidence="2" id="KW-0479">Metal-binding</keyword>
<dbReference type="CDD" id="cd10548">
    <property type="entry name" value="cupin_CDO"/>
    <property type="match status" value="1"/>
</dbReference>
<dbReference type="Gene3D" id="2.60.120.10">
    <property type="entry name" value="Jelly Rolls"/>
    <property type="match status" value="1"/>
</dbReference>
<gene>
    <name evidence="3" type="ORF">SAMN05216553_107448</name>
</gene>
<dbReference type="EMBL" id="FNCC01000007">
    <property type="protein sequence ID" value="SDG38319.1"/>
    <property type="molecule type" value="Genomic_DNA"/>
</dbReference>
<dbReference type="GO" id="GO:0005506">
    <property type="term" value="F:iron ion binding"/>
    <property type="evidence" value="ECO:0007669"/>
    <property type="project" value="InterPro"/>
</dbReference>
<reference evidence="4" key="1">
    <citation type="submission" date="2016-10" db="EMBL/GenBank/DDBJ databases">
        <authorList>
            <person name="Varghese N."/>
            <person name="Submissions S."/>
        </authorList>
    </citation>
    <scope>NUCLEOTIDE SEQUENCE [LARGE SCALE GENOMIC DNA]</scope>
    <source>
        <strain evidence="4">CGMCC 4.3506</strain>
    </source>
</reference>
<evidence type="ECO:0000313" key="4">
    <source>
        <dbReference type="Proteomes" id="UP000199623"/>
    </source>
</evidence>
<comment type="similarity">
    <text evidence="1">Belongs to the cysteine dioxygenase family.</text>
</comment>
<keyword evidence="3" id="KW-0223">Dioxygenase</keyword>
<evidence type="ECO:0000256" key="2">
    <source>
        <dbReference type="PIRSR" id="PIRSR610300-51"/>
    </source>
</evidence>
<keyword evidence="3" id="KW-0560">Oxidoreductase</keyword>
<dbReference type="AlphaFoldDB" id="A0A1G7TUB3"/>
<feature type="binding site" evidence="2">
    <location>
        <position position="141"/>
    </location>
    <ligand>
        <name>Fe cation</name>
        <dbReference type="ChEBI" id="CHEBI:24875"/>
        <note>catalytic</note>
    </ligand>
</feature>
<protein>
    <submittedName>
        <fullName evidence="3">Cysteine dioxygenase type I</fullName>
    </submittedName>
</protein>
<dbReference type="STRING" id="200378.SAMN05216553_107448"/>
<dbReference type="SUPFAM" id="SSF51182">
    <property type="entry name" value="RmlC-like cupins"/>
    <property type="match status" value="1"/>
</dbReference>
<evidence type="ECO:0000313" key="3">
    <source>
        <dbReference type="EMBL" id="SDG38319.1"/>
    </source>
</evidence>
<keyword evidence="2" id="KW-0408">Iron</keyword>
<organism evidence="3 4">
    <name type="scientific">Lentzea fradiae</name>
    <dbReference type="NCBI Taxonomy" id="200378"/>
    <lineage>
        <taxon>Bacteria</taxon>
        <taxon>Bacillati</taxon>
        <taxon>Actinomycetota</taxon>
        <taxon>Actinomycetes</taxon>
        <taxon>Pseudonocardiales</taxon>
        <taxon>Pseudonocardiaceae</taxon>
        <taxon>Lentzea</taxon>
    </lineage>
</organism>
<evidence type="ECO:0000256" key="1">
    <source>
        <dbReference type="ARBA" id="ARBA00006622"/>
    </source>
</evidence>
<dbReference type="OrthoDB" id="4217976at2"/>
<dbReference type="Pfam" id="PF05995">
    <property type="entry name" value="CDO_I"/>
    <property type="match status" value="1"/>
</dbReference>
<dbReference type="RefSeq" id="WP_090051149.1">
    <property type="nucleotide sequence ID" value="NZ_FNCC01000007.1"/>
</dbReference>
<accession>A0A1G7TUB3</accession>
<dbReference type="Proteomes" id="UP000199623">
    <property type="component" value="Unassembled WGS sequence"/>
</dbReference>
<feature type="binding site" evidence="2">
    <location>
        <position position="97"/>
    </location>
    <ligand>
        <name>Fe cation</name>
        <dbReference type="ChEBI" id="CHEBI:24875"/>
        <note>catalytic</note>
    </ligand>
</feature>